<evidence type="ECO:0000313" key="1">
    <source>
        <dbReference type="EMBL" id="PSW08993.1"/>
    </source>
</evidence>
<dbReference type="OrthoDB" id="9178565at2"/>
<sequence>MYIFEIIKPGTWLVSEDRDWSWEVEGLLRNIESQFYEANLTLNMFLGSFDSERDFPTSEQWQADAQRRSAIQKEIEVQYANPYDHSVRDEIHLETEIRFKREKWQSGELPREFSHNQSFIYARAFLYALDSFDKFLKVLKNYPQAPLVIKKLHDELGEKFPDLRGVRNTAQHMEDRSRGLGAGRNPKPLDLKPIDNQLVKSEAGALVLNCLNGTKYGSTMADGHYGEVDVSPESMENLHSIFVRILEAFEWKGPKVHLPSV</sequence>
<organism evidence="1 2">
    <name type="scientific">Photobacterium sanctipauli</name>
    <dbReference type="NCBI Taxonomy" id="1342794"/>
    <lineage>
        <taxon>Bacteria</taxon>
        <taxon>Pseudomonadati</taxon>
        <taxon>Pseudomonadota</taxon>
        <taxon>Gammaproteobacteria</taxon>
        <taxon>Vibrionales</taxon>
        <taxon>Vibrionaceae</taxon>
        <taxon>Photobacterium</taxon>
    </lineage>
</organism>
<dbReference type="RefSeq" id="WP_036828762.1">
    <property type="nucleotide sequence ID" value="NZ_JGVO01001066.1"/>
</dbReference>
<protein>
    <submittedName>
        <fullName evidence="1">Uncharacterized protein</fullName>
    </submittedName>
</protein>
<reference evidence="1 2" key="1">
    <citation type="submission" date="2018-01" db="EMBL/GenBank/DDBJ databases">
        <title>Whole genome sequencing of Histamine producing bacteria.</title>
        <authorList>
            <person name="Butler K."/>
        </authorList>
    </citation>
    <scope>NUCLEOTIDE SEQUENCE [LARGE SCALE GENOMIC DNA]</scope>
    <source>
        <strain evidence="1 2">DSM 100436</strain>
    </source>
</reference>
<comment type="caution">
    <text evidence="1">The sequence shown here is derived from an EMBL/GenBank/DDBJ whole genome shotgun (WGS) entry which is preliminary data.</text>
</comment>
<dbReference type="AlphaFoldDB" id="A0A2T3N7I5"/>
<dbReference type="EMBL" id="PYMA01000036">
    <property type="protein sequence ID" value="PSW08993.1"/>
    <property type="molecule type" value="Genomic_DNA"/>
</dbReference>
<dbReference type="Proteomes" id="UP000241771">
    <property type="component" value="Unassembled WGS sequence"/>
</dbReference>
<keyword evidence="2" id="KW-1185">Reference proteome</keyword>
<accession>A0A2T3N7I5</accession>
<proteinExistence type="predicted"/>
<name>A0A2T3N7I5_9GAMM</name>
<evidence type="ECO:0000313" key="2">
    <source>
        <dbReference type="Proteomes" id="UP000241771"/>
    </source>
</evidence>
<gene>
    <name evidence="1" type="ORF">C9I98_26165</name>
</gene>